<feature type="transmembrane region" description="Helical" evidence="6">
    <location>
        <begin position="302"/>
        <end position="320"/>
    </location>
</feature>
<feature type="transmembrane region" description="Helical" evidence="6">
    <location>
        <begin position="212"/>
        <end position="235"/>
    </location>
</feature>
<evidence type="ECO:0000256" key="2">
    <source>
        <dbReference type="ARBA" id="ARBA00022475"/>
    </source>
</evidence>
<dbReference type="SUPFAM" id="SSF103473">
    <property type="entry name" value="MFS general substrate transporter"/>
    <property type="match status" value="1"/>
</dbReference>
<organism evidence="8 9">
    <name type="scientific">Nocardiopsis metallicus</name>
    <dbReference type="NCBI Taxonomy" id="179819"/>
    <lineage>
        <taxon>Bacteria</taxon>
        <taxon>Bacillati</taxon>
        <taxon>Actinomycetota</taxon>
        <taxon>Actinomycetes</taxon>
        <taxon>Streptosporangiales</taxon>
        <taxon>Nocardiopsidaceae</taxon>
        <taxon>Nocardiopsis</taxon>
    </lineage>
</organism>
<evidence type="ECO:0000256" key="6">
    <source>
        <dbReference type="SAM" id="Phobius"/>
    </source>
</evidence>
<evidence type="ECO:0000256" key="1">
    <source>
        <dbReference type="ARBA" id="ARBA00004651"/>
    </source>
</evidence>
<dbReference type="PANTHER" id="PTHR23513">
    <property type="entry name" value="INTEGRAL MEMBRANE EFFLUX PROTEIN-RELATED"/>
    <property type="match status" value="1"/>
</dbReference>
<keyword evidence="5 6" id="KW-0472">Membrane</keyword>
<evidence type="ECO:0000256" key="4">
    <source>
        <dbReference type="ARBA" id="ARBA00022989"/>
    </source>
</evidence>
<dbReference type="GO" id="GO:0005886">
    <property type="term" value="C:plasma membrane"/>
    <property type="evidence" value="ECO:0007669"/>
    <property type="project" value="UniProtKB-SubCell"/>
</dbReference>
<evidence type="ECO:0000313" key="9">
    <source>
        <dbReference type="Proteomes" id="UP000579647"/>
    </source>
</evidence>
<accession>A0A840WDJ8</accession>
<dbReference type="Proteomes" id="UP000579647">
    <property type="component" value="Unassembled WGS sequence"/>
</dbReference>
<feature type="transmembrane region" description="Helical" evidence="6">
    <location>
        <begin position="12"/>
        <end position="36"/>
    </location>
</feature>
<feature type="transmembrane region" description="Helical" evidence="6">
    <location>
        <begin position="276"/>
        <end position="296"/>
    </location>
</feature>
<keyword evidence="3 6" id="KW-0812">Transmembrane</keyword>
<feature type="transmembrane region" description="Helical" evidence="6">
    <location>
        <begin position="164"/>
        <end position="182"/>
    </location>
</feature>
<keyword evidence="2" id="KW-1003">Cell membrane</keyword>
<dbReference type="AlphaFoldDB" id="A0A840WDJ8"/>
<dbReference type="PANTHER" id="PTHR23513:SF11">
    <property type="entry name" value="STAPHYLOFERRIN A TRANSPORTER"/>
    <property type="match status" value="1"/>
</dbReference>
<dbReference type="RefSeq" id="WP_184362894.1">
    <property type="nucleotide sequence ID" value="NZ_BAAAKM010000103.1"/>
</dbReference>
<comment type="caution">
    <text evidence="8">The sequence shown here is derived from an EMBL/GenBank/DDBJ whole genome shotgun (WGS) entry which is preliminary data.</text>
</comment>
<dbReference type="CDD" id="cd06173">
    <property type="entry name" value="MFS_MefA_like"/>
    <property type="match status" value="1"/>
</dbReference>
<dbReference type="EMBL" id="JACHDO010000001">
    <property type="protein sequence ID" value="MBB5490055.1"/>
    <property type="molecule type" value="Genomic_DNA"/>
</dbReference>
<dbReference type="Pfam" id="PF07690">
    <property type="entry name" value="MFS_1"/>
    <property type="match status" value="1"/>
</dbReference>
<gene>
    <name evidence="8" type="ORF">HNR07_001192</name>
</gene>
<feature type="domain" description="Major facilitator superfamily (MFS) profile" evidence="7">
    <location>
        <begin position="146"/>
        <end position="397"/>
    </location>
</feature>
<comment type="subcellular location">
    <subcellularLocation>
        <location evidence="1">Cell membrane</location>
        <topology evidence="1">Multi-pass membrane protein</topology>
    </subcellularLocation>
</comment>
<protein>
    <submittedName>
        <fullName evidence="8">MFS family permease</fullName>
    </submittedName>
</protein>
<dbReference type="PROSITE" id="PS50850">
    <property type="entry name" value="MFS"/>
    <property type="match status" value="1"/>
</dbReference>
<evidence type="ECO:0000259" key="7">
    <source>
        <dbReference type="PROSITE" id="PS50850"/>
    </source>
</evidence>
<dbReference type="InterPro" id="IPR036259">
    <property type="entry name" value="MFS_trans_sf"/>
</dbReference>
<dbReference type="Gene3D" id="1.20.1250.20">
    <property type="entry name" value="MFS general substrate transporter like domains"/>
    <property type="match status" value="1"/>
</dbReference>
<feature type="transmembrane region" description="Helical" evidence="6">
    <location>
        <begin position="247"/>
        <end position="269"/>
    </location>
</feature>
<dbReference type="GO" id="GO:0022857">
    <property type="term" value="F:transmembrane transporter activity"/>
    <property type="evidence" value="ECO:0007669"/>
    <property type="project" value="InterPro"/>
</dbReference>
<dbReference type="InterPro" id="IPR011701">
    <property type="entry name" value="MFS"/>
</dbReference>
<evidence type="ECO:0000256" key="5">
    <source>
        <dbReference type="ARBA" id="ARBA00023136"/>
    </source>
</evidence>
<keyword evidence="9" id="KW-1185">Reference proteome</keyword>
<sequence>MPRTLGNRGFRLLLGGRSAGDLGSEMLPVAMVGLVLVEHGPLMLGLVLGVRGAAGSLFALLTGALLTRVRKSTALVANDSVQLLVMLGFALGPDAGPWLLALAALSGVSGSVVEPASGSLMPVIVPRDQLQQANALRNIVGRAAGITGPATAGVLLAMVDVRTVFLIIAALFAVCVGTLVWIREAPPAPERATESMGTSLREGWREVARRPWVLAVIAVATVQAPATLAPGFVLLPIVVADSYPEPVYGLALSCMAAGQLVGGVVAARWTPARPGLVSLLGVLCFPLTLLGLALTVTVPVLLVGYVATGVGFMMFGVYWYTALQKAIPQDRLSVVISIDQVGSFGLEPVGYAVAGALAETVGARTVLFWAAAVGLLTSLLPLLVPGVSRLADKGSPG</sequence>
<dbReference type="InterPro" id="IPR020846">
    <property type="entry name" value="MFS_dom"/>
</dbReference>
<feature type="transmembrane region" description="Helical" evidence="6">
    <location>
        <begin position="73"/>
        <end position="92"/>
    </location>
</feature>
<proteinExistence type="predicted"/>
<keyword evidence="4 6" id="KW-1133">Transmembrane helix</keyword>
<evidence type="ECO:0000256" key="3">
    <source>
        <dbReference type="ARBA" id="ARBA00022692"/>
    </source>
</evidence>
<reference evidence="8 9" key="1">
    <citation type="submission" date="2020-08" db="EMBL/GenBank/DDBJ databases">
        <title>Sequencing the genomes of 1000 actinobacteria strains.</title>
        <authorList>
            <person name="Klenk H.-P."/>
        </authorList>
    </citation>
    <scope>NUCLEOTIDE SEQUENCE [LARGE SCALE GENOMIC DNA]</scope>
    <source>
        <strain evidence="8 9">DSM 44598</strain>
    </source>
</reference>
<name>A0A840WDJ8_9ACTN</name>
<feature type="transmembrane region" description="Helical" evidence="6">
    <location>
        <begin position="366"/>
        <end position="384"/>
    </location>
</feature>
<feature type="transmembrane region" description="Helical" evidence="6">
    <location>
        <begin position="42"/>
        <end position="66"/>
    </location>
</feature>
<evidence type="ECO:0000313" key="8">
    <source>
        <dbReference type="EMBL" id="MBB5490055.1"/>
    </source>
</evidence>